<dbReference type="EMBL" id="JAVXUO010003180">
    <property type="protein sequence ID" value="KAK2965828.1"/>
    <property type="molecule type" value="Genomic_DNA"/>
</dbReference>
<dbReference type="Pfam" id="PF22650">
    <property type="entry name" value="At5g48480-like_C"/>
    <property type="match status" value="1"/>
</dbReference>
<evidence type="ECO:0000259" key="1">
    <source>
        <dbReference type="PROSITE" id="PS51819"/>
    </source>
</evidence>
<dbReference type="InterPro" id="IPR054575">
    <property type="entry name" value="At5g48480-like_C"/>
</dbReference>
<keyword evidence="3" id="KW-1185">Reference proteome</keyword>
<dbReference type="InterPro" id="IPR054576">
    <property type="entry name" value="At5g48480-like_N"/>
</dbReference>
<dbReference type="PANTHER" id="PTHR34109:SF1">
    <property type="entry name" value="VOC DOMAIN-CONTAINING PROTEIN"/>
    <property type="match status" value="1"/>
</dbReference>
<dbReference type="SUPFAM" id="SSF54593">
    <property type="entry name" value="Glyoxalase/Bleomycin resistance protein/Dihydroxybiphenyl dioxygenase"/>
    <property type="match status" value="1"/>
</dbReference>
<dbReference type="AlphaFoldDB" id="A0AA88QG58"/>
<name>A0AA88QG58_9ASTE</name>
<sequence>MATEVHNGDKVNGGSKAVTFSALKPQLFVEAPKAADAVQFYKAAFGAEEGVRVMHPKRKADQELPLVLSAELKLGSSAFLVSDLTDDSSAPVKTVGSGTVFCLETDDVEAAVAKAVAAGAVSEGEIAEGEGACCGGRVGKVKDPYGIVWLICAPAKKCADAEA</sequence>
<comment type="caution">
    <text evidence="2">The sequence shown here is derived from an EMBL/GenBank/DDBJ whole genome shotgun (WGS) entry which is preliminary data.</text>
</comment>
<dbReference type="PANTHER" id="PTHR34109">
    <property type="entry name" value="BNAUNNG04460D PROTEIN-RELATED"/>
    <property type="match status" value="1"/>
</dbReference>
<dbReference type="Proteomes" id="UP001187471">
    <property type="component" value="Unassembled WGS sequence"/>
</dbReference>
<reference evidence="2" key="1">
    <citation type="submission" date="2022-12" db="EMBL/GenBank/DDBJ databases">
        <title>Draft genome assemblies for two species of Escallonia (Escalloniales).</title>
        <authorList>
            <person name="Chanderbali A."/>
            <person name="Dervinis C."/>
            <person name="Anghel I."/>
            <person name="Soltis D."/>
            <person name="Soltis P."/>
            <person name="Zapata F."/>
        </authorList>
    </citation>
    <scope>NUCLEOTIDE SEQUENCE</scope>
    <source>
        <strain evidence="2">UCBG92.1500</strain>
        <tissue evidence="2">Leaf</tissue>
    </source>
</reference>
<proteinExistence type="predicted"/>
<organism evidence="2 3">
    <name type="scientific">Escallonia rubra</name>
    <dbReference type="NCBI Taxonomy" id="112253"/>
    <lineage>
        <taxon>Eukaryota</taxon>
        <taxon>Viridiplantae</taxon>
        <taxon>Streptophyta</taxon>
        <taxon>Embryophyta</taxon>
        <taxon>Tracheophyta</taxon>
        <taxon>Spermatophyta</taxon>
        <taxon>Magnoliopsida</taxon>
        <taxon>eudicotyledons</taxon>
        <taxon>Gunneridae</taxon>
        <taxon>Pentapetalae</taxon>
        <taxon>asterids</taxon>
        <taxon>campanulids</taxon>
        <taxon>Escalloniales</taxon>
        <taxon>Escalloniaceae</taxon>
        <taxon>Escallonia</taxon>
    </lineage>
</organism>
<accession>A0AA88QG58</accession>
<protein>
    <recommendedName>
        <fullName evidence="1">VOC domain-containing protein</fullName>
    </recommendedName>
</protein>
<evidence type="ECO:0000313" key="2">
    <source>
        <dbReference type="EMBL" id="KAK2965828.1"/>
    </source>
</evidence>
<dbReference type="Gene3D" id="3.10.180.10">
    <property type="entry name" value="2,3-Dihydroxybiphenyl 1,2-Dioxygenase, domain 1"/>
    <property type="match status" value="1"/>
</dbReference>
<dbReference type="InterPro" id="IPR037523">
    <property type="entry name" value="VOC_core"/>
</dbReference>
<feature type="domain" description="VOC" evidence="1">
    <location>
        <begin position="22"/>
        <end position="154"/>
    </location>
</feature>
<dbReference type="Pfam" id="PF22656">
    <property type="entry name" value="At5g48480-like_N"/>
    <property type="match status" value="1"/>
</dbReference>
<dbReference type="InterPro" id="IPR029068">
    <property type="entry name" value="Glyas_Bleomycin-R_OHBP_Dase"/>
</dbReference>
<dbReference type="PROSITE" id="PS51819">
    <property type="entry name" value="VOC"/>
    <property type="match status" value="1"/>
</dbReference>
<evidence type="ECO:0000313" key="3">
    <source>
        <dbReference type="Proteomes" id="UP001187471"/>
    </source>
</evidence>
<gene>
    <name evidence="2" type="ORF">RJ640_025337</name>
</gene>